<keyword evidence="4" id="KW-1185">Reference proteome</keyword>
<dbReference type="InterPro" id="IPR001451">
    <property type="entry name" value="Hexapep"/>
</dbReference>
<evidence type="ECO:0000313" key="1">
    <source>
        <dbReference type="EMBL" id="BBE34962.1"/>
    </source>
</evidence>
<dbReference type="PANTHER" id="PTHR13061">
    <property type="entry name" value="DYNACTIN SUBUNIT P25"/>
    <property type="match status" value="1"/>
</dbReference>
<dbReference type="SUPFAM" id="SSF51161">
    <property type="entry name" value="Trimeric LpxA-like enzymes"/>
    <property type="match status" value="1"/>
</dbReference>
<organism evidence="1 3">
    <name type="scientific">Sphingosinicella microcystinivorans</name>
    <dbReference type="NCBI Taxonomy" id="335406"/>
    <lineage>
        <taxon>Bacteria</taxon>
        <taxon>Pseudomonadati</taxon>
        <taxon>Pseudomonadota</taxon>
        <taxon>Alphaproteobacteria</taxon>
        <taxon>Sphingomonadales</taxon>
        <taxon>Sphingosinicellaceae</taxon>
        <taxon>Sphingosinicella</taxon>
    </lineage>
</organism>
<dbReference type="KEGG" id="smic:SmB9_26200"/>
<evidence type="ECO:0000313" key="2">
    <source>
        <dbReference type="EMBL" id="RKS91976.1"/>
    </source>
</evidence>
<sequence>MTSTLDCEAAAFVHPSAQLYGRVRLEEGASVWCNAVMRSEAEHIRIGRFTNIQDFVMIHAEPGRAVEIGDYCSITHHATIHGCKLGNNVLVGVNATIFNDAVIGDNSIVGQHAFVREGTQVPPNSIVVGSPAKVIRTHNSWIANRANALIYHRNALAYAKGDHRAWEGPDFERWLGATLERLQSEFEAL</sequence>
<dbReference type="Proteomes" id="UP000276029">
    <property type="component" value="Unassembled WGS sequence"/>
</dbReference>
<dbReference type="AlphaFoldDB" id="A0AAD1G1J1"/>
<dbReference type="EMBL" id="RBWX01000007">
    <property type="protein sequence ID" value="RKS91976.1"/>
    <property type="molecule type" value="Genomic_DNA"/>
</dbReference>
<accession>A0AAD1G1J1</accession>
<protein>
    <submittedName>
        <fullName evidence="2">Carbonic anhydrase/acetyltransferase-like protein (Isoleucine patch superfamily)</fullName>
    </submittedName>
</protein>
<dbReference type="Gene3D" id="2.160.10.10">
    <property type="entry name" value="Hexapeptide repeat proteins"/>
    <property type="match status" value="1"/>
</dbReference>
<name>A0AAD1G1J1_SPHMI</name>
<dbReference type="InterPro" id="IPR011004">
    <property type="entry name" value="Trimer_LpxA-like_sf"/>
</dbReference>
<dbReference type="EMBL" id="AP018711">
    <property type="protein sequence ID" value="BBE34962.1"/>
    <property type="molecule type" value="Genomic_DNA"/>
</dbReference>
<gene>
    <name evidence="2" type="ORF">DFR51_1550</name>
    <name evidence="1" type="ORF">SmB9_26200</name>
</gene>
<dbReference type="RefSeq" id="WP_121048793.1">
    <property type="nucleotide sequence ID" value="NZ_AP018711.1"/>
</dbReference>
<evidence type="ECO:0000313" key="4">
    <source>
        <dbReference type="Proteomes" id="UP000276029"/>
    </source>
</evidence>
<dbReference type="PANTHER" id="PTHR13061:SF29">
    <property type="entry name" value="GAMMA CARBONIC ANHYDRASE-LIKE 1, MITOCHONDRIAL-RELATED"/>
    <property type="match status" value="1"/>
</dbReference>
<reference evidence="2 4" key="2">
    <citation type="submission" date="2018-10" db="EMBL/GenBank/DDBJ databases">
        <title>Genomic Encyclopedia of Type Strains, Phase IV (KMG-IV): sequencing the most valuable type-strain genomes for metagenomic binning, comparative biology and taxonomic classification.</title>
        <authorList>
            <person name="Goeker M."/>
        </authorList>
    </citation>
    <scope>NUCLEOTIDE SEQUENCE [LARGE SCALE GENOMIC DNA]</scope>
    <source>
        <strain evidence="2 4">DSM 19791</strain>
    </source>
</reference>
<dbReference type="InterPro" id="IPR047324">
    <property type="entry name" value="LbH_gamma_CA-like"/>
</dbReference>
<reference evidence="1 3" key="1">
    <citation type="submission" date="2018-06" db="EMBL/GenBank/DDBJ databases">
        <title>Complete Genome Sequence of the Microcystin-Degrading Bacterium Sphingosinicella microcystinivorans Strain B-9.</title>
        <authorList>
            <person name="Jin H."/>
            <person name="Nishizawa T."/>
            <person name="Guo Y."/>
            <person name="Nishizawa A."/>
            <person name="Park H."/>
            <person name="Kato H."/>
            <person name="Tsuji K."/>
            <person name="Harada K."/>
        </authorList>
    </citation>
    <scope>NUCLEOTIDE SEQUENCE [LARGE SCALE GENOMIC DNA]</scope>
    <source>
        <strain evidence="1 3">B9</strain>
    </source>
</reference>
<dbReference type="CDD" id="cd04645">
    <property type="entry name" value="LbH_gamma_CA_like"/>
    <property type="match status" value="1"/>
</dbReference>
<proteinExistence type="predicted"/>
<dbReference type="Pfam" id="PF00132">
    <property type="entry name" value="Hexapep"/>
    <property type="match status" value="1"/>
</dbReference>
<dbReference type="InterPro" id="IPR050484">
    <property type="entry name" value="Transf_Hexapept/Carb_Anhydrase"/>
</dbReference>
<dbReference type="Proteomes" id="UP000275727">
    <property type="component" value="Chromosome"/>
</dbReference>
<evidence type="ECO:0000313" key="3">
    <source>
        <dbReference type="Proteomes" id="UP000275727"/>
    </source>
</evidence>